<gene>
    <name evidence="7" type="ORF">DI270_023460</name>
</gene>
<protein>
    <submittedName>
        <fullName evidence="7">PLP-dependent aminotransferase family protein</fullName>
    </submittedName>
</protein>
<comment type="similarity">
    <text evidence="1">In the C-terminal section; belongs to the class-I pyridoxal-phosphate-dependent aminotransferase family.</text>
</comment>
<dbReference type="SMART" id="SM00345">
    <property type="entry name" value="HTH_GNTR"/>
    <property type="match status" value="1"/>
</dbReference>
<evidence type="ECO:0000313" key="7">
    <source>
        <dbReference type="EMBL" id="RGA02595.1"/>
    </source>
</evidence>
<dbReference type="InterPro" id="IPR036390">
    <property type="entry name" value="WH_DNA-bd_sf"/>
</dbReference>
<evidence type="ECO:0000256" key="3">
    <source>
        <dbReference type="ARBA" id="ARBA00023015"/>
    </source>
</evidence>
<evidence type="ECO:0000259" key="6">
    <source>
        <dbReference type="PROSITE" id="PS50949"/>
    </source>
</evidence>
<dbReference type="InterPro" id="IPR000524">
    <property type="entry name" value="Tscrpt_reg_HTH_GntR"/>
</dbReference>
<dbReference type="CDD" id="cd07377">
    <property type="entry name" value="WHTH_GntR"/>
    <property type="match status" value="1"/>
</dbReference>
<accession>A0ABX9LF43</accession>
<dbReference type="Pfam" id="PF00155">
    <property type="entry name" value="Aminotran_1_2"/>
    <property type="match status" value="1"/>
</dbReference>
<dbReference type="PROSITE" id="PS50949">
    <property type="entry name" value="HTH_GNTR"/>
    <property type="match status" value="1"/>
</dbReference>
<dbReference type="InterPro" id="IPR036388">
    <property type="entry name" value="WH-like_DNA-bd_sf"/>
</dbReference>
<dbReference type="Gene3D" id="3.40.640.10">
    <property type="entry name" value="Type I PLP-dependent aspartate aminotransferase-like (Major domain)"/>
    <property type="match status" value="1"/>
</dbReference>
<keyword evidence="3" id="KW-0805">Transcription regulation</keyword>
<dbReference type="PRINTS" id="PR00035">
    <property type="entry name" value="HTHGNTR"/>
</dbReference>
<dbReference type="CDD" id="cd00609">
    <property type="entry name" value="AAT_like"/>
    <property type="match status" value="1"/>
</dbReference>
<keyword evidence="7" id="KW-0808">Transferase</keyword>
<keyword evidence="5" id="KW-0804">Transcription</keyword>
<dbReference type="GO" id="GO:0008483">
    <property type="term" value="F:transaminase activity"/>
    <property type="evidence" value="ECO:0007669"/>
    <property type="project" value="UniProtKB-KW"/>
</dbReference>
<organism evidence="7 8">
    <name type="scientific">Microbispora triticiradicis</name>
    <dbReference type="NCBI Taxonomy" id="2200763"/>
    <lineage>
        <taxon>Bacteria</taxon>
        <taxon>Bacillati</taxon>
        <taxon>Actinomycetota</taxon>
        <taxon>Actinomycetes</taxon>
        <taxon>Streptosporangiales</taxon>
        <taxon>Streptosporangiaceae</taxon>
        <taxon>Microbispora</taxon>
    </lineage>
</organism>
<dbReference type="SUPFAM" id="SSF46785">
    <property type="entry name" value="Winged helix' DNA-binding domain"/>
    <property type="match status" value="1"/>
</dbReference>
<dbReference type="InterPro" id="IPR015424">
    <property type="entry name" value="PyrdxlP-dep_Trfase"/>
</dbReference>
<dbReference type="InterPro" id="IPR004839">
    <property type="entry name" value="Aminotransferase_I/II_large"/>
</dbReference>
<dbReference type="EMBL" id="QFZU02000120">
    <property type="protein sequence ID" value="RGA02595.1"/>
    <property type="molecule type" value="Genomic_DNA"/>
</dbReference>
<dbReference type="PANTHER" id="PTHR46577:SF1">
    <property type="entry name" value="HTH-TYPE TRANSCRIPTIONAL REGULATORY PROTEIN GABR"/>
    <property type="match status" value="1"/>
</dbReference>
<keyword evidence="4" id="KW-0238">DNA-binding</keyword>
<evidence type="ECO:0000256" key="1">
    <source>
        <dbReference type="ARBA" id="ARBA00005384"/>
    </source>
</evidence>
<evidence type="ECO:0000313" key="8">
    <source>
        <dbReference type="Proteomes" id="UP000262538"/>
    </source>
</evidence>
<reference evidence="7 8" key="1">
    <citation type="submission" date="2018-08" db="EMBL/GenBank/DDBJ databases">
        <title>Microbispora. triticiradicis sp. nov., a novel actinomycete isolated from the root of wheat (Triticum aestivum L.)).</title>
        <authorList>
            <person name="Han C."/>
        </authorList>
    </citation>
    <scope>NUCLEOTIDE SEQUENCE [LARGE SCALE GENOMIC DNA]</scope>
    <source>
        <strain evidence="7 8">NEAU-HRDPA2-9</strain>
    </source>
</reference>
<dbReference type="PANTHER" id="PTHR46577">
    <property type="entry name" value="HTH-TYPE TRANSCRIPTIONAL REGULATORY PROTEIN GABR"/>
    <property type="match status" value="1"/>
</dbReference>
<sequence length="488" mass="51228">MGRVRTNSGPADELLIKLDRDAGVPLHRQIETSIRARIRAGLMRAGASLPPTRTLATGLGVSRGVVVEAYQQLVAEGYLVSRSGGYTQVAASMPPASAASAASTASTTQPAARSAGLGAGLGAGCRVDFGYGRTDVSQFPRAAWLRSVRTVLTTTPNDRFAYLDGRGVPELHETLCDYLNRVRGTAAVPGNMVICSGYGQGISLLIQVLVQHGARRIALEDPSSNDDARVLAGAAGLDVVGIPVGPDGVQVDALHRADADAVVLTPSHQWPTGGVLSAAARAEVIRWAERRGAIVVEDDYDAEYRYDRSPVGAMQGLAPDHVVYCGTASKTLAPGLRLGWLVLPPHLVADVAAAKVLADRGSPVIDQLTFADFLARGEFDRHLRRMRPVYRRRRDALLGALRTHLPDLEPAGIAAGQHVVAWLPPELDEAAVVTAAARHGLAIHGVGPYRIAGTGPGGLIFGYATLGEAAIAEGVALLATAIRDVRAP</sequence>
<evidence type="ECO:0000256" key="5">
    <source>
        <dbReference type="ARBA" id="ARBA00023163"/>
    </source>
</evidence>
<name>A0ABX9LF43_9ACTN</name>
<dbReference type="Gene3D" id="1.10.10.10">
    <property type="entry name" value="Winged helix-like DNA-binding domain superfamily/Winged helix DNA-binding domain"/>
    <property type="match status" value="1"/>
</dbReference>
<dbReference type="Proteomes" id="UP000262538">
    <property type="component" value="Unassembled WGS sequence"/>
</dbReference>
<dbReference type="InterPro" id="IPR015421">
    <property type="entry name" value="PyrdxlP-dep_Trfase_major"/>
</dbReference>
<keyword evidence="8" id="KW-1185">Reference proteome</keyword>
<keyword evidence="2" id="KW-0663">Pyridoxal phosphate</keyword>
<proteinExistence type="inferred from homology"/>
<dbReference type="SUPFAM" id="SSF53383">
    <property type="entry name" value="PLP-dependent transferases"/>
    <property type="match status" value="1"/>
</dbReference>
<evidence type="ECO:0000256" key="4">
    <source>
        <dbReference type="ARBA" id="ARBA00023125"/>
    </source>
</evidence>
<dbReference type="Pfam" id="PF00392">
    <property type="entry name" value="GntR"/>
    <property type="match status" value="1"/>
</dbReference>
<keyword evidence="7" id="KW-0032">Aminotransferase</keyword>
<evidence type="ECO:0000256" key="2">
    <source>
        <dbReference type="ARBA" id="ARBA00022898"/>
    </source>
</evidence>
<dbReference type="InterPro" id="IPR051446">
    <property type="entry name" value="HTH_trans_reg/aminotransferase"/>
</dbReference>
<comment type="caution">
    <text evidence="7">The sequence shown here is derived from an EMBL/GenBank/DDBJ whole genome shotgun (WGS) entry which is preliminary data.</text>
</comment>
<feature type="domain" description="HTH gntR-type" evidence="6">
    <location>
        <begin position="24"/>
        <end position="92"/>
    </location>
</feature>